<proteinExistence type="predicted"/>
<keyword evidence="3" id="KW-1185">Reference proteome</keyword>
<dbReference type="Proteomes" id="UP000092666">
    <property type="component" value="Unassembled WGS sequence"/>
</dbReference>
<feature type="region of interest" description="Disordered" evidence="1">
    <location>
        <begin position="445"/>
        <end position="494"/>
    </location>
</feature>
<feature type="compositionally biased region" description="Low complexity" evidence="1">
    <location>
        <begin position="702"/>
        <end position="714"/>
    </location>
</feature>
<feature type="region of interest" description="Disordered" evidence="1">
    <location>
        <begin position="1"/>
        <end position="308"/>
    </location>
</feature>
<organism evidence="2 3">
    <name type="scientific">Kwoniella heveanensis BCC8398</name>
    <dbReference type="NCBI Taxonomy" id="1296120"/>
    <lineage>
        <taxon>Eukaryota</taxon>
        <taxon>Fungi</taxon>
        <taxon>Dikarya</taxon>
        <taxon>Basidiomycota</taxon>
        <taxon>Agaricomycotina</taxon>
        <taxon>Tremellomycetes</taxon>
        <taxon>Tremellales</taxon>
        <taxon>Cryptococcaceae</taxon>
        <taxon>Kwoniella</taxon>
    </lineage>
</organism>
<gene>
    <name evidence="2" type="ORF">I316_05018</name>
</gene>
<feature type="compositionally biased region" description="Basic and acidic residues" evidence="1">
    <location>
        <begin position="741"/>
        <end position="750"/>
    </location>
</feature>
<feature type="compositionally biased region" description="Low complexity" evidence="1">
    <location>
        <begin position="135"/>
        <end position="152"/>
    </location>
</feature>
<dbReference type="AlphaFoldDB" id="A0A1B9GQI9"/>
<sequence length="1069" mass="117508">MRFDNPEAGPSSVPFTLGPPISPTFNAAGKRLTSVEEDSHEDWEGSDVEAEVDDQRDQELLEQFPTTPKSRVNRSTSPRPPMRPPRSPRRSLESLLIHSSMGEDAPLSSCSTAGPVQQEWLKQDPRPRYRRAHSSSKSLGGRSSWSSSHQSEIPPPSPSEQYRSRVSLDATPIIPSADTDFASIIEESPHRSMETSVSITDEHTKSRPQRLPSTKRTRFLEAPDMSRSEQGASSDTNLSRRSYMSAFAGEDNGEWYPEEHRTPVDETLRSAPGVIGLGEGWAGGPQPRSKKNWFKRRPTPTTSDEDPLSLWTQSNEHATHEASASQLRNMWNRSKRNFIGASSPALHDQQDRAGMLSEGEERPASRLRGLFSLSRSNIVSPTPDSGALPRPQSSPIKTRSKRFSLGIFSSSEVALLGPQQARHIIPPSPSMSVLPLAEEIKPHRQRQYSNAALARSEGDLSSLSESIPRRTSSLKRRQGPQPPWRPNSLLVTGRPQTPFIAEVDEAIRTSGSSTSVDTPQSHETSGTSSSKRRGHALTRTATFGLDDIASEQMIDQEHNLDQQQRDHSPVSPRMASWVHLPSKSVSFGHQVEDQSDVNHAPTMPNRRPSLGKRSASLFKRMRNVLPSALRQRSESGSIVKARSLSRSQSMKTPDSSQSQSGNTTPSLIASTGTSSSGEVRMEPLKSSSDSSNKTTTRHRRQSSWMMRSSSSLAKRLSRLTEQEEVEPEQPEGWNRNAAAGQDHDAQEVKNSRHQRRKSTNFAILTSFGAKRENKPHPLENIQRFPGSASMPALHRFASSELNLEIDLGDNELGLDDILEQGRRASILHDLGHANKPVPRTREEALQATAAALSGRIAQPGSPKRSNHMRNSSAPHASPSPSHKARSRARHNSLTLDSRSSAFISDMDMESNDRPRRNTSSVASSPCSTLTTPRHPHEHAPFMNSLTFVEGSGGSTSLIIPRSPQLRKTSRSGSDERPVFNPPWGASAASISRIGSNSGLQVPKRSSTATRMSMDSYLSQPSLYDTDEVVESHAIKVTSLEDMQRKASVISLDALGERGLWNGGLQMSGA</sequence>
<feature type="compositionally biased region" description="Polar residues" evidence="1">
    <location>
        <begin position="459"/>
        <end position="471"/>
    </location>
</feature>
<feature type="compositionally biased region" description="Low complexity" evidence="1">
    <location>
        <begin position="871"/>
        <end position="881"/>
    </location>
</feature>
<protein>
    <submittedName>
        <fullName evidence="2">Uncharacterized protein</fullName>
    </submittedName>
</protein>
<feature type="compositionally biased region" description="Polar residues" evidence="1">
    <location>
        <begin position="228"/>
        <end position="242"/>
    </location>
</feature>
<reference evidence="3" key="2">
    <citation type="submission" date="2013-12" db="EMBL/GenBank/DDBJ databases">
        <title>Evolution of pathogenesis and genome organization in the Tremellales.</title>
        <authorList>
            <person name="Cuomo C."/>
            <person name="Litvintseva A."/>
            <person name="Heitman J."/>
            <person name="Chen Y."/>
            <person name="Sun S."/>
            <person name="Springer D."/>
            <person name="Dromer F."/>
            <person name="Young S."/>
            <person name="Zeng Q."/>
            <person name="Chapman S."/>
            <person name="Gujja S."/>
            <person name="Saif S."/>
            <person name="Birren B."/>
        </authorList>
    </citation>
    <scope>NUCLEOTIDE SEQUENCE [LARGE SCALE GENOMIC DNA]</scope>
    <source>
        <strain evidence="3">BCC8398</strain>
    </source>
</reference>
<feature type="region of interest" description="Disordered" evidence="1">
    <location>
        <begin position="854"/>
        <end position="938"/>
    </location>
</feature>
<evidence type="ECO:0000256" key="1">
    <source>
        <dbReference type="SAM" id="MobiDB-lite"/>
    </source>
</evidence>
<feature type="compositionally biased region" description="Polar residues" evidence="1">
    <location>
        <begin position="644"/>
        <end position="677"/>
    </location>
</feature>
<feature type="compositionally biased region" description="Polar residues" evidence="1">
    <location>
        <begin position="917"/>
        <end position="931"/>
    </location>
</feature>
<feature type="compositionally biased region" description="Polar residues" evidence="1">
    <location>
        <begin position="891"/>
        <end position="902"/>
    </location>
</feature>
<feature type="region of interest" description="Disordered" evidence="1">
    <location>
        <begin position="376"/>
        <end position="398"/>
    </location>
</feature>
<accession>A0A1B9GQI9</accession>
<feature type="compositionally biased region" description="Basic residues" evidence="1">
    <location>
        <begin position="288"/>
        <end position="298"/>
    </location>
</feature>
<dbReference type="EMBL" id="KV700126">
    <property type="protein sequence ID" value="OCF33277.1"/>
    <property type="molecule type" value="Genomic_DNA"/>
</dbReference>
<feature type="compositionally biased region" description="Basic and acidic residues" evidence="1">
    <location>
        <begin position="218"/>
        <end position="227"/>
    </location>
</feature>
<reference evidence="2 3" key="1">
    <citation type="submission" date="2013-07" db="EMBL/GenBank/DDBJ databases">
        <title>The Genome Sequence of Cryptococcus heveanensis BCC8398.</title>
        <authorList>
            <consortium name="The Broad Institute Genome Sequencing Platform"/>
            <person name="Cuomo C."/>
            <person name="Litvintseva A."/>
            <person name="Chen Y."/>
            <person name="Heitman J."/>
            <person name="Sun S."/>
            <person name="Springer D."/>
            <person name="Dromer F."/>
            <person name="Young S.K."/>
            <person name="Zeng Q."/>
            <person name="Gargeya S."/>
            <person name="Fitzgerald M."/>
            <person name="Abouelleil A."/>
            <person name="Alvarado L."/>
            <person name="Berlin A.M."/>
            <person name="Chapman S.B."/>
            <person name="Dewar J."/>
            <person name="Goldberg J."/>
            <person name="Griggs A."/>
            <person name="Gujja S."/>
            <person name="Hansen M."/>
            <person name="Howarth C."/>
            <person name="Imamovic A."/>
            <person name="Larimer J."/>
            <person name="McCowan C."/>
            <person name="Murphy C."/>
            <person name="Pearson M."/>
            <person name="Priest M."/>
            <person name="Roberts A."/>
            <person name="Saif S."/>
            <person name="Shea T."/>
            <person name="Sykes S."/>
            <person name="Wortman J."/>
            <person name="Nusbaum C."/>
            <person name="Birren B."/>
        </authorList>
    </citation>
    <scope>NUCLEOTIDE SEQUENCE [LARGE SCALE GENOMIC DNA]</scope>
    <source>
        <strain evidence="2 3">BCC8398</strain>
    </source>
</reference>
<evidence type="ECO:0000313" key="3">
    <source>
        <dbReference type="Proteomes" id="UP000092666"/>
    </source>
</evidence>
<evidence type="ECO:0000313" key="2">
    <source>
        <dbReference type="EMBL" id="OCF33277.1"/>
    </source>
</evidence>
<dbReference type="OrthoDB" id="2596859at2759"/>
<feature type="region of interest" description="Disordered" evidence="1">
    <location>
        <begin position="593"/>
        <end position="755"/>
    </location>
</feature>
<feature type="compositionally biased region" description="Acidic residues" evidence="1">
    <location>
        <begin position="35"/>
        <end position="52"/>
    </location>
</feature>
<feature type="compositionally biased region" description="Polar residues" evidence="1">
    <location>
        <begin position="509"/>
        <end position="529"/>
    </location>
</feature>
<feature type="compositionally biased region" description="Basic and acidic residues" evidence="1">
    <location>
        <begin position="257"/>
        <end position="268"/>
    </location>
</feature>
<feature type="region of interest" description="Disordered" evidence="1">
    <location>
        <begin position="954"/>
        <end position="982"/>
    </location>
</feature>
<feature type="region of interest" description="Disordered" evidence="1">
    <location>
        <begin position="509"/>
        <end position="536"/>
    </location>
</feature>
<feature type="region of interest" description="Disordered" evidence="1">
    <location>
        <begin position="341"/>
        <end position="363"/>
    </location>
</feature>
<name>A0A1B9GQI9_9TREE</name>